<dbReference type="PROSITE" id="PS00131">
    <property type="entry name" value="CARBOXYPEPT_SER_SER"/>
    <property type="match status" value="1"/>
</dbReference>
<comment type="similarity">
    <text evidence="1">Belongs to the peptidase S10 family.</text>
</comment>
<keyword evidence="3" id="KW-1185">Reference proteome</keyword>
<feature type="non-terminal residue" evidence="2">
    <location>
        <position position="1"/>
    </location>
</feature>
<evidence type="ECO:0000313" key="2">
    <source>
        <dbReference type="EMBL" id="KAH9327259.1"/>
    </source>
</evidence>
<evidence type="ECO:0000313" key="3">
    <source>
        <dbReference type="Proteomes" id="UP000824469"/>
    </source>
</evidence>
<organism evidence="2 3">
    <name type="scientific">Taxus chinensis</name>
    <name type="common">Chinese yew</name>
    <name type="synonym">Taxus wallichiana var. chinensis</name>
    <dbReference type="NCBI Taxonomy" id="29808"/>
    <lineage>
        <taxon>Eukaryota</taxon>
        <taxon>Viridiplantae</taxon>
        <taxon>Streptophyta</taxon>
        <taxon>Embryophyta</taxon>
        <taxon>Tracheophyta</taxon>
        <taxon>Spermatophyta</taxon>
        <taxon>Pinopsida</taxon>
        <taxon>Pinidae</taxon>
        <taxon>Conifers II</taxon>
        <taxon>Cupressales</taxon>
        <taxon>Taxaceae</taxon>
        <taxon>Taxus</taxon>
    </lineage>
</organism>
<dbReference type="Proteomes" id="UP000824469">
    <property type="component" value="Unassembled WGS sequence"/>
</dbReference>
<dbReference type="Gene3D" id="3.40.50.1820">
    <property type="entry name" value="alpha/beta hydrolase"/>
    <property type="match status" value="1"/>
</dbReference>
<gene>
    <name evidence="2" type="ORF">KI387_007437</name>
</gene>
<dbReference type="GO" id="GO:0006508">
    <property type="term" value="P:proteolysis"/>
    <property type="evidence" value="ECO:0007669"/>
    <property type="project" value="InterPro"/>
</dbReference>
<protein>
    <recommendedName>
        <fullName evidence="4">Carboxypeptidase</fullName>
    </recommendedName>
</protein>
<evidence type="ECO:0008006" key="4">
    <source>
        <dbReference type="Google" id="ProtNLM"/>
    </source>
</evidence>
<reference evidence="2 3" key="1">
    <citation type="journal article" date="2021" name="Nat. Plants">
        <title>The Taxus genome provides insights into paclitaxel biosynthesis.</title>
        <authorList>
            <person name="Xiong X."/>
            <person name="Gou J."/>
            <person name="Liao Q."/>
            <person name="Li Y."/>
            <person name="Zhou Q."/>
            <person name="Bi G."/>
            <person name="Li C."/>
            <person name="Du R."/>
            <person name="Wang X."/>
            <person name="Sun T."/>
            <person name="Guo L."/>
            <person name="Liang H."/>
            <person name="Lu P."/>
            <person name="Wu Y."/>
            <person name="Zhang Z."/>
            <person name="Ro D.K."/>
            <person name="Shang Y."/>
            <person name="Huang S."/>
            <person name="Yan J."/>
        </authorList>
    </citation>
    <scope>NUCLEOTIDE SEQUENCE [LARGE SCALE GENOMIC DNA]</scope>
    <source>
        <strain evidence="2">Ta-2019</strain>
    </source>
</reference>
<dbReference type="AlphaFoldDB" id="A0AA38LKE7"/>
<feature type="non-terminal residue" evidence="2">
    <location>
        <position position="73"/>
    </location>
</feature>
<dbReference type="GO" id="GO:0004185">
    <property type="term" value="F:serine-type carboxypeptidase activity"/>
    <property type="evidence" value="ECO:0007669"/>
    <property type="project" value="InterPro"/>
</dbReference>
<proteinExistence type="inferred from homology"/>
<name>A0AA38LKE7_TAXCH</name>
<comment type="caution">
    <text evidence="2">The sequence shown here is derived from an EMBL/GenBank/DDBJ whole genome shotgun (WGS) entry which is preliminary data.</text>
</comment>
<dbReference type="SUPFAM" id="SSF53474">
    <property type="entry name" value="alpha/beta-Hydrolases"/>
    <property type="match status" value="1"/>
</dbReference>
<dbReference type="EMBL" id="JAHRHJ020000002">
    <property type="protein sequence ID" value="KAH9327259.1"/>
    <property type="molecule type" value="Genomic_DNA"/>
</dbReference>
<dbReference type="Pfam" id="PF00450">
    <property type="entry name" value="Peptidase_S10"/>
    <property type="match status" value="1"/>
</dbReference>
<dbReference type="InterPro" id="IPR029058">
    <property type="entry name" value="AB_hydrolase_fold"/>
</dbReference>
<sequence length="73" mass="7845">FSYVENDTLVATTDAAAVEDLLTFLKKFVKTSRTLQNRPIFIVAESYGGKHASMLGLALSKAISAGQLKINLG</sequence>
<accession>A0AA38LKE7</accession>
<dbReference type="InterPro" id="IPR018202">
    <property type="entry name" value="Ser_caboxypep_ser_AS"/>
</dbReference>
<evidence type="ECO:0000256" key="1">
    <source>
        <dbReference type="ARBA" id="ARBA00009431"/>
    </source>
</evidence>
<dbReference type="InterPro" id="IPR001563">
    <property type="entry name" value="Peptidase_S10"/>
</dbReference>